<proteinExistence type="predicted"/>
<name>A0A380ML36_STRGR</name>
<evidence type="ECO:0000256" key="1">
    <source>
        <dbReference type="SAM" id="MobiDB-lite"/>
    </source>
</evidence>
<dbReference type="Proteomes" id="UP000254150">
    <property type="component" value="Unassembled WGS sequence"/>
</dbReference>
<evidence type="ECO:0000313" key="3">
    <source>
        <dbReference type="Proteomes" id="UP000254150"/>
    </source>
</evidence>
<sequence>MASGRESGRTSLRLFATFDRVSSSWKTWRRSARGGWTSSPKTWPRSGMTRDGHAYELVTPKSAPRTRATAGSPSPIPLMPTPTTSDGTGGPGTSPKRKGGLNLRTAVTRLPPPSGTT</sequence>
<protein>
    <submittedName>
        <fullName evidence="2">Uncharacterized protein</fullName>
    </submittedName>
</protein>
<organism evidence="2 3">
    <name type="scientific">Streptomyces griseus</name>
    <dbReference type="NCBI Taxonomy" id="1911"/>
    <lineage>
        <taxon>Bacteria</taxon>
        <taxon>Bacillati</taxon>
        <taxon>Actinomycetota</taxon>
        <taxon>Actinomycetes</taxon>
        <taxon>Kitasatosporales</taxon>
        <taxon>Streptomycetaceae</taxon>
        <taxon>Streptomyces</taxon>
    </lineage>
</organism>
<gene>
    <name evidence="2" type="ORF">NCTC7807_00001</name>
</gene>
<accession>A0A380ML36</accession>
<dbReference type="EMBL" id="UHID01000001">
    <property type="protein sequence ID" value="SUO92874.1"/>
    <property type="molecule type" value="Genomic_DNA"/>
</dbReference>
<evidence type="ECO:0000313" key="2">
    <source>
        <dbReference type="EMBL" id="SUO92874.1"/>
    </source>
</evidence>
<feature type="region of interest" description="Disordered" evidence="1">
    <location>
        <begin position="31"/>
        <end position="117"/>
    </location>
</feature>
<dbReference type="AlphaFoldDB" id="A0A380ML36"/>
<dbReference type="REBASE" id="419663">
    <property type="entry name" value="M.Sgr7807ORF1P"/>
</dbReference>
<reference evidence="2 3" key="1">
    <citation type="submission" date="2018-06" db="EMBL/GenBank/DDBJ databases">
        <authorList>
            <consortium name="Pathogen Informatics"/>
            <person name="Doyle S."/>
        </authorList>
    </citation>
    <scope>NUCLEOTIDE SEQUENCE [LARGE SCALE GENOMIC DNA]</scope>
    <source>
        <strain evidence="2 3">NCTC7807</strain>
    </source>
</reference>